<dbReference type="PANTHER" id="PTHR34777:SF15">
    <property type="entry name" value="VQ MOTIF PROTEIN"/>
    <property type="match status" value="1"/>
</dbReference>
<sequence length="131" mass="14412">MMKSSSSSGGGRRSEGVKIVQIETRYVQTDAMNFRDVVQSLTGKNSSTAWVGNNNIDINNSNIINNNASYYGGDVRVKPEEEGANSNNNNNSNASDLLSSVILKNVSFHKDFERVLLSDLPMDDLPWLLGR</sequence>
<dbReference type="OrthoDB" id="691083at2759"/>
<accession>A0A834W3N0</accession>
<evidence type="ECO:0000259" key="1">
    <source>
        <dbReference type="Pfam" id="PF05678"/>
    </source>
</evidence>
<evidence type="ECO:0000313" key="2">
    <source>
        <dbReference type="EMBL" id="KAF7803164.1"/>
    </source>
</evidence>
<protein>
    <submittedName>
        <fullName evidence="2">VQ motif-containing protein 1-like</fullName>
    </submittedName>
</protein>
<dbReference type="Pfam" id="PF05678">
    <property type="entry name" value="VQ"/>
    <property type="match status" value="1"/>
</dbReference>
<dbReference type="InterPro" id="IPR039608">
    <property type="entry name" value="VQ_1/10"/>
</dbReference>
<comment type="caution">
    <text evidence="2">The sequence shown here is derived from an EMBL/GenBank/DDBJ whole genome shotgun (WGS) entry which is preliminary data.</text>
</comment>
<dbReference type="EMBL" id="JAAIUW010000013">
    <property type="protein sequence ID" value="KAF7803164.1"/>
    <property type="molecule type" value="Genomic_DNA"/>
</dbReference>
<dbReference type="PANTHER" id="PTHR34777">
    <property type="entry name" value="VQ MOTIF-CONTAINING PROTEIN 10"/>
    <property type="match status" value="1"/>
</dbReference>
<dbReference type="Proteomes" id="UP000634136">
    <property type="component" value="Unassembled WGS sequence"/>
</dbReference>
<proteinExistence type="predicted"/>
<keyword evidence="3" id="KW-1185">Reference proteome</keyword>
<name>A0A834W3N0_9FABA</name>
<dbReference type="AlphaFoldDB" id="A0A834W3N0"/>
<evidence type="ECO:0000313" key="3">
    <source>
        <dbReference type="Proteomes" id="UP000634136"/>
    </source>
</evidence>
<dbReference type="InterPro" id="IPR008889">
    <property type="entry name" value="VQ"/>
</dbReference>
<organism evidence="2 3">
    <name type="scientific">Senna tora</name>
    <dbReference type="NCBI Taxonomy" id="362788"/>
    <lineage>
        <taxon>Eukaryota</taxon>
        <taxon>Viridiplantae</taxon>
        <taxon>Streptophyta</taxon>
        <taxon>Embryophyta</taxon>
        <taxon>Tracheophyta</taxon>
        <taxon>Spermatophyta</taxon>
        <taxon>Magnoliopsida</taxon>
        <taxon>eudicotyledons</taxon>
        <taxon>Gunneridae</taxon>
        <taxon>Pentapetalae</taxon>
        <taxon>rosids</taxon>
        <taxon>fabids</taxon>
        <taxon>Fabales</taxon>
        <taxon>Fabaceae</taxon>
        <taxon>Caesalpinioideae</taxon>
        <taxon>Cassia clade</taxon>
        <taxon>Senna</taxon>
    </lineage>
</organism>
<feature type="domain" description="VQ" evidence="1">
    <location>
        <begin position="22"/>
        <end position="46"/>
    </location>
</feature>
<reference evidence="2" key="1">
    <citation type="submission" date="2020-09" db="EMBL/GenBank/DDBJ databases">
        <title>Genome-Enabled Discovery of Anthraquinone Biosynthesis in Senna tora.</title>
        <authorList>
            <person name="Kang S.-H."/>
            <person name="Pandey R.P."/>
            <person name="Lee C.-M."/>
            <person name="Sim J.-S."/>
            <person name="Jeong J.-T."/>
            <person name="Choi B.-S."/>
            <person name="Jung M."/>
            <person name="Ginzburg D."/>
            <person name="Zhao K."/>
            <person name="Won S.Y."/>
            <person name="Oh T.-J."/>
            <person name="Yu Y."/>
            <person name="Kim N.-H."/>
            <person name="Lee O.R."/>
            <person name="Lee T.-H."/>
            <person name="Bashyal P."/>
            <person name="Kim T.-S."/>
            <person name="Lee W.-H."/>
            <person name="Kawkins C."/>
            <person name="Kim C.-K."/>
            <person name="Kim J.S."/>
            <person name="Ahn B.O."/>
            <person name="Rhee S.Y."/>
            <person name="Sohng J.K."/>
        </authorList>
    </citation>
    <scope>NUCLEOTIDE SEQUENCE</scope>
    <source>
        <tissue evidence="2">Leaf</tissue>
    </source>
</reference>
<gene>
    <name evidence="2" type="ORF">G2W53_042275</name>
</gene>